<dbReference type="EMBL" id="KN294013">
    <property type="protein sequence ID" value="KGQ00963.1"/>
    <property type="molecule type" value="Genomic_DNA"/>
</dbReference>
<gene>
    <name evidence="1" type="ORF">PAAG_12335</name>
</gene>
<keyword evidence="2" id="KW-1185">Reference proteome</keyword>
<name>A0A0A2V0C3_PARBA</name>
<reference evidence="1 2" key="1">
    <citation type="journal article" date="2011" name="PLoS Genet.">
        <title>Comparative genomic analysis of human fungal pathogens causing paracoccidioidomycosis.</title>
        <authorList>
            <person name="Desjardins C.A."/>
            <person name="Champion M.D."/>
            <person name="Holder J.W."/>
            <person name="Muszewska A."/>
            <person name="Goldberg J."/>
            <person name="Bailao A.M."/>
            <person name="Brigido M.M."/>
            <person name="Ferreira M.E."/>
            <person name="Garcia A.M."/>
            <person name="Grynberg M."/>
            <person name="Gujja S."/>
            <person name="Heiman D.I."/>
            <person name="Henn M.R."/>
            <person name="Kodira C.D."/>
            <person name="Leon-Narvaez H."/>
            <person name="Longo L.V."/>
            <person name="Ma L.J."/>
            <person name="Malavazi I."/>
            <person name="Matsuo A.L."/>
            <person name="Morais F.V."/>
            <person name="Pereira M."/>
            <person name="Rodriguez-Brito S."/>
            <person name="Sakthikumar S."/>
            <person name="Salem-Izacc S.M."/>
            <person name="Sykes S.M."/>
            <person name="Teixeira M.M."/>
            <person name="Vallejo M.C."/>
            <person name="Walter M.E."/>
            <person name="Yandava C."/>
            <person name="Young S."/>
            <person name="Zeng Q."/>
            <person name="Zucker J."/>
            <person name="Felipe M.S."/>
            <person name="Goldman G.H."/>
            <person name="Haas B.J."/>
            <person name="McEwen J.G."/>
            <person name="Nino-Vega G."/>
            <person name="Puccia R."/>
            <person name="San-Blas G."/>
            <person name="Soares C.M."/>
            <person name="Birren B.W."/>
            <person name="Cuomo C.A."/>
        </authorList>
    </citation>
    <scope>NUCLEOTIDE SEQUENCE [LARGE SCALE GENOMIC DNA]</scope>
    <source>
        <strain evidence="2">ATCC MYA-826 / Pb01</strain>
    </source>
</reference>
<dbReference type="AlphaFoldDB" id="A0A0A2V0C3"/>
<evidence type="ECO:0000313" key="2">
    <source>
        <dbReference type="Proteomes" id="UP000002059"/>
    </source>
</evidence>
<dbReference type="GeneID" id="26971030"/>
<sequence>MKESVTIGNAAARDVFCSSSLSQLSNVVTPDAVKAADVRGVFKQRMNKQRAGVLKSRHTEIGNTRTEEQWSWVVGC</sequence>
<evidence type="ECO:0000313" key="1">
    <source>
        <dbReference type="EMBL" id="KGQ00963.1"/>
    </source>
</evidence>
<dbReference type="HOGENOM" id="CLU_2655140_0_0_1"/>
<accession>A0A0A2V0C3</accession>
<protein>
    <submittedName>
        <fullName evidence="1">Uncharacterized protein</fullName>
    </submittedName>
</protein>
<dbReference type="KEGG" id="pbl:PAAG_12335"/>
<dbReference type="Proteomes" id="UP000002059">
    <property type="component" value="Partially assembled WGS sequence"/>
</dbReference>
<dbReference type="VEuPathDB" id="FungiDB:PAAG_12335"/>
<dbReference type="OrthoDB" id="10438783at2759"/>
<proteinExistence type="predicted"/>
<dbReference type="RefSeq" id="XP_015702529.1">
    <property type="nucleotide sequence ID" value="XM_015847838.1"/>
</dbReference>
<organism evidence="1 2">
    <name type="scientific">Paracoccidioides lutzii (strain ATCC MYA-826 / Pb01)</name>
    <name type="common">Paracoccidioides brasiliensis</name>
    <dbReference type="NCBI Taxonomy" id="502779"/>
    <lineage>
        <taxon>Eukaryota</taxon>
        <taxon>Fungi</taxon>
        <taxon>Dikarya</taxon>
        <taxon>Ascomycota</taxon>
        <taxon>Pezizomycotina</taxon>
        <taxon>Eurotiomycetes</taxon>
        <taxon>Eurotiomycetidae</taxon>
        <taxon>Onygenales</taxon>
        <taxon>Ajellomycetaceae</taxon>
        <taxon>Paracoccidioides</taxon>
    </lineage>
</organism>